<accession>A0A834NXL5</accession>
<keyword evidence="2" id="KW-0812">Transmembrane</keyword>
<evidence type="ECO:0000313" key="4">
    <source>
        <dbReference type="Proteomes" id="UP000600918"/>
    </source>
</evidence>
<proteinExistence type="predicted"/>
<keyword evidence="4" id="KW-1185">Reference proteome</keyword>
<evidence type="ECO:0000256" key="2">
    <source>
        <dbReference type="SAM" id="Phobius"/>
    </source>
</evidence>
<feature type="transmembrane region" description="Helical" evidence="2">
    <location>
        <begin position="99"/>
        <end position="125"/>
    </location>
</feature>
<dbReference type="Proteomes" id="UP000600918">
    <property type="component" value="Unassembled WGS sequence"/>
</dbReference>
<comment type="caution">
    <text evidence="3">The sequence shown here is derived from an EMBL/GenBank/DDBJ whole genome shotgun (WGS) entry which is preliminary data.</text>
</comment>
<dbReference type="AlphaFoldDB" id="A0A834NXL5"/>
<protein>
    <submittedName>
        <fullName evidence="3">Uncharacterized protein</fullName>
    </submittedName>
</protein>
<name>A0A834NXL5_VESPE</name>
<reference evidence="3" key="1">
    <citation type="journal article" date="2020" name="G3 (Bethesda)">
        <title>High-Quality Assemblies for Three Invasive Social Wasps from the &lt;i&gt;Vespula&lt;/i&gt; Genus.</title>
        <authorList>
            <person name="Harrop T.W.R."/>
            <person name="Guhlin J."/>
            <person name="McLaughlin G.M."/>
            <person name="Permina E."/>
            <person name="Stockwell P."/>
            <person name="Gilligan J."/>
            <person name="Le Lec M.F."/>
            <person name="Gruber M.A.M."/>
            <person name="Quinn O."/>
            <person name="Lovegrove M."/>
            <person name="Duncan E.J."/>
            <person name="Remnant E.J."/>
            <person name="Van Eeckhoven J."/>
            <person name="Graham B."/>
            <person name="Knapp R.A."/>
            <person name="Langford K.W."/>
            <person name="Kronenberg Z."/>
            <person name="Press M.O."/>
            <person name="Eacker S.M."/>
            <person name="Wilson-Rankin E.E."/>
            <person name="Purcell J."/>
            <person name="Lester P.J."/>
            <person name="Dearden P.K."/>
        </authorList>
    </citation>
    <scope>NUCLEOTIDE SEQUENCE</scope>
    <source>
        <strain evidence="3">Volc-1</strain>
    </source>
</reference>
<evidence type="ECO:0000256" key="1">
    <source>
        <dbReference type="SAM" id="MobiDB-lite"/>
    </source>
</evidence>
<evidence type="ECO:0000313" key="3">
    <source>
        <dbReference type="EMBL" id="KAF7420302.1"/>
    </source>
</evidence>
<dbReference type="EMBL" id="JACSDY010000009">
    <property type="protein sequence ID" value="KAF7420302.1"/>
    <property type="molecule type" value="Genomic_DNA"/>
</dbReference>
<feature type="region of interest" description="Disordered" evidence="1">
    <location>
        <begin position="60"/>
        <end position="95"/>
    </location>
</feature>
<organism evidence="3 4">
    <name type="scientific">Vespula pensylvanica</name>
    <name type="common">Western yellow jacket</name>
    <name type="synonym">Wasp</name>
    <dbReference type="NCBI Taxonomy" id="30213"/>
    <lineage>
        <taxon>Eukaryota</taxon>
        <taxon>Metazoa</taxon>
        <taxon>Ecdysozoa</taxon>
        <taxon>Arthropoda</taxon>
        <taxon>Hexapoda</taxon>
        <taxon>Insecta</taxon>
        <taxon>Pterygota</taxon>
        <taxon>Neoptera</taxon>
        <taxon>Endopterygota</taxon>
        <taxon>Hymenoptera</taxon>
        <taxon>Apocrita</taxon>
        <taxon>Aculeata</taxon>
        <taxon>Vespoidea</taxon>
        <taxon>Vespidae</taxon>
        <taxon>Vespinae</taxon>
        <taxon>Vespula</taxon>
    </lineage>
</organism>
<keyword evidence="2" id="KW-0472">Membrane</keyword>
<keyword evidence="2" id="KW-1133">Transmembrane helix</keyword>
<gene>
    <name evidence="3" type="ORF">H0235_010599</name>
</gene>
<sequence>MKTSTRTHHRTFTGTARLELDSTRLDSTQLELDLTRLDSTRLGDSTHAGEQPRALVFLVGGEQPSQGRSRSGRHATTPTRPSSGTPPLPPLSDAPTSSVAFAVAFAVAIAIAVAVAVAVAVTVAAKKEHQITNVESDLEPHGSN</sequence>